<feature type="compositionally biased region" description="Basic and acidic residues" evidence="1">
    <location>
        <begin position="9"/>
        <end position="19"/>
    </location>
</feature>
<dbReference type="EMBL" id="BSUZ01000001">
    <property type="protein sequence ID" value="GMA86413.1"/>
    <property type="molecule type" value="Genomic_DNA"/>
</dbReference>
<protein>
    <submittedName>
        <fullName evidence="2">Uncharacterized protein</fullName>
    </submittedName>
</protein>
<name>A0ABQ6JE21_9ACTN</name>
<dbReference type="Proteomes" id="UP001157017">
    <property type="component" value="Unassembled WGS sequence"/>
</dbReference>
<gene>
    <name evidence="2" type="ORF">GCM10025868_16630</name>
</gene>
<comment type="caution">
    <text evidence="2">The sequence shown here is derived from an EMBL/GenBank/DDBJ whole genome shotgun (WGS) entry which is preliminary data.</text>
</comment>
<evidence type="ECO:0000256" key="1">
    <source>
        <dbReference type="SAM" id="MobiDB-lite"/>
    </source>
</evidence>
<reference evidence="3" key="1">
    <citation type="journal article" date="2019" name="Int. J. Syst. Evol. Microbiol.">
        <title>The Global Catalogue of Microorganisms (GCM) 10K type strain sequencing project: providing services to taxonomists for standard genome sequencing and annotation.</title>
        <authorList>
            <consortium name="The Broad Institute Genomics Platform"/>
            <consortium name="The Broad Institute Genome Sequencing Center for Infectious Disease"/>
            <person name="Wu L."/>
            <person name="Ma J."/>
        </authorList>
    </citation>
    <scope>NUCLEOTIDE SEQUENCE [LARGE SCALE GENOMIC DNA]</scope>
    <source>
        <strain evidence="3">NBRC 108730</strain>
    </source>
</reference>
<proteinExistence type="predicted"/>
<evidence type="ECO:0000313" key="3">
    <source>
        <dbReference type="Proteomes" id="UP001157017"/>
    </source>
</evidence>
<feature type="region of interest" description="Disordered" evidence="1">
    <location>
        <begin position="1"/>
        <end position="134"/>
    </location>
</feature>
<sequence length="190" mass="19809">MPSSLQAQRDVDVVRRDDGQPAVLRGAAQPGGGHAAEQAAGRVHPGPCAQQRRAGRGDEQVEQVQGGAPVVDHHQARPTRRAPGSRCTRPENTSPTTQGAAARGRPVVAASSTRSPLGRPSLAQVPHGRAEGRDVTARHDVGALAEASGVVGLEHRQQAQRRLDPGARGGHVPHLTVPGCTTRRRQVTGG</sequence>
<evidence type="ECO:0000313" key="2">
    <source>
        <dbReference type="EMBL" id="GMA86413.1"/>
    </source>
</evidence>
<organism evidence="2 3">
    <name type="scientific">Angustibacter aerolatus</name>
    <dbReference type="NCBI Taxonomy" id="1162965"/>
    <lineage>
        <taxon>Bacteria</taxon>
        <taxon>Bacillati</taxon>
        <taxon>Actinomycetota</taxon>
        <taxon>Actinomycetes</taxon>
        <taxon>Kineosporiales</taxon>
        <taxon>Kineosporiaceae</taxon>
    </lineage>
</organism>
<feature type="compositionally biased region" description="Low complexity" evidence="1">
    <location>
        <begin position="99"/>
        <end position="112"/>
    </location>
</feature>
<accession>A0ABQ6JE21</accession>
<feature type="region of interest" description="Disordered" evidence="1">
    <location>
        <begin position="164"/>
        <end position="190"/>
    </location>
</feature>
<keyword evidence="3" id="KW-1185">Reference proteome</keyword>